<dbReference type="GO" id="GO:0009007">
    <property type="term" value="F:site-specific DNA-methyltransferase (adenine-specific) activity"/>
    <property type="evidence" value="ECO:0007669"/>
    <property type="project" value="UniProtKB-EC"/>
</dbReference>
<evidence type="ECO:0000313" key="9">
    <source>
        <dbReference type="Proteomes" id="UP000296706"/>
    </source>
</evidence>
<dbReference type="InterPro" id="IPR029063">
    <property type="entry name" value="SAM-dependent_MTases_sf"/>
</dbReference>
<evidence type="ECO:0000256" key="6">
    <source>
        <dbReference type="SAM" id="MobiDB-lite"/>
    </source>
</evidence>
<feature type="compositionally biased region" description="Basic and acidic residues" evidence="6">
    <location>
        <begin position="584"/>
        <end position="593"/>
    </location>
</feature>
<dbReference type="RefSeq" id="WP_049993722.1">
    <property type="nucleotide sequence ID" value="NZ_CP031310.1"/>
</dbReference>
<reference evidence="8 9" key="1">
    <citation type="journal article" date="2019" name="Nat. Commun.">
        <title>A new type of DNA phosphorothioation-based antiviral system in archaea.</title>
        <authorList>
            <person name="Xiong L."/>
            <person name="Liu S."/>
            <person name="Chen S."/>
            <person name="Xiao Y."/>
            <person name="Zhu B."/>
            <person name="Gao Y."/>
            <person name="Zhang Y."/>
            <person name="Chen B."/>
            <person name="Luo J."/>
            <person name="Deng Z."/>
            <person name="Chen X."/>
            <person name="Wang L."/>
            <person name="Chen S."/>
        </authorList>
    </citation>
    <scope>NUCLEOTIDE SEQUENCE [LARGE SCALE GENOMIC DNA]</scope>
    <source>
        <strain evidence="8 9">CBA1105</strain>
    </source>
</reference>
<dbReference type="Gene3D" id="3.40.50.150">
    <property type="entry name" value="Vaccinia Virus protein VP39"/>
    <property type="match status" value="2"/>
</dbReference>
<dbReference type="KEGG" id="hsn:DV733_03070"/>
<feature type="region of interest" description="Disordered" evidence="6">
    <location>
        <begin position="584"/>
        <end position="607"/>
    </location>
</feature>
<dbReference type="EC" id="2.1.1.72" evidence="1"/>
<dbReference type="AlphaFoldDB" id="A0A4D6HC37"/>
<dbReference type="Pfam" id="PF07669">
    <property type="entry name" value="Eco57I"/>
    <property type="match status" value="1"/>
</dbReference>
<evidence type="ECO:0000259" key="7">
    <source>
        <dbReference type="Pfam" id="PF07669"/>
    </source>
</evidence>
<proteinExistence type="predicted"/>
<dbReference type="EMBL" id="CP031310">
    <property type="protein sequence ID" value="QCC50277.1"/>
    <property type="molecule type" value="Genomic_DNA"/>
</dbReference>
<dbReference type="SUPFAM" id="SSF53335">
    <property type="entry name" value="S-adenosyl-L-methionine-dependent methyltransferases"/>
    <property type="match status" value="1"/>
</dbReference>
<keyword evidence="3" id="KW-0808">Transferase</keyword>
<dbReference type="GO" id="GO:0032259">
    <property type="term" value="P:methylation"/>
    <property type="evidence" value="ECO:0007669"/>
    <property type="project" value="UniProtKB-KW"/>
</dbReference>
<keyword evidence="9" id="KW-1185">Reference proteome</keyword>
<evidence type="ECO:0000256" key="2">
    <source>
        <dbReference type="ARBA" id="ARBA00022603"/>
    </source>
</evidence>
<evidence type="ECO:0000256" key="5">
    <source>
        <dbReference type="ARBA" id="ARBA00047942"/>
    </source>
</evidence>
<keyword evidence="2" id="KW-0489">Methyltransferase</keyword>
<dbReference type="PROSITE" id="PS00092">
    <property type="entry name" value="N6_MTASE"/>
    <property type="match status" value="1"/>
</dbReference>
<keyword evidence="8" id="KW-0540">Nuclease</keyword>
<dbReference type="PANTHER" id="PTHR33841:SF1">
    <property type="entry name" value="DNA METHYLTRANSFERASE A"/>
    <property type="match status" value="1"/>
</dbReference>
<keyword evidence="4" id="KW-0949">S-adenosyl-L-methionine</keyword>
<name>A0A4D6HC37_9EURY</name>
<dbReference type="Proteomes" id="UP000296706">
    <property type="component" value="Chromosome"/>
</dbReference>
<dbReference type="OrthoDB" id="45790at2157"/>
<organism evidence="8 9">
    <name type="scientific">Halapricum salinum</name>
    <dbReference type="NCBI Taxonomy" id="1457250"/>
    <lineage>
        <taxon>Archaea</taxon>
        <taxon>Methanobacteriati</taxon>
        <taxon>Methanobacteriota</taxon>
        <taxon>Stenosarchaea group</taxon>
        <taxon>Halobacteria</taxon>
        <taxon>Halobacteriales</taxon>
        <taxon>Haloarculaceae</taxon>
        <taxon>Halapricum</taxon>
    </lineage>
</organism>
<comment type="catalytic activity">
    <reaction evidence="5">
        <text>a 2'-deoxyadenosine in DNA + S-adenosyl-L-methionine = an N(6)-methyl-2'-deoxyadenosine in DNA + S-adenosyl-L-homocysteine + H(+)</text>
        <dbReference type="Rhea" id="RHEA:15197"/>
        <dbReference type="Rhea" id="RHEA-COMP:12418"/>
        <dbReference type="Rhea" id="RHEA-COMP:12419"/>
        <dbReference type="ChEBI" id="CHEBI:15378"/>
        <dbReference type="ChEBI" id="CHEBI:57856"/>
        <dbReference type="ChEBI" id="CHEBI:59789"/>
        <dbReference type="ChEBI" id="CHEBI:90615"/>
        <dbReference type="ChEBI" id="CHEBI:90616"/>
        <dbReference type="EC" id="2.1.1.72"/>
    </reaction>
</comment>
<dbReference type="PANTHER" id="PTHR33841">
    <property type="entry name" value="DNA METHYLTRANSFERASE YEEA-RELATED"/>
    <property type="match status" value="1"/>
</dbReference>
<feature type="domain" description="Type II methyltransferase M.TaqI-like" evidence="7">
    <location>
        <begin position="503"/>
        <end position="839"/>
    </location>
</feature>
<dbReference type="InterPro" id="IPR002052">
    <property type="entry name" value="DNA_methylase_N6_adenine_CS"/>
</dbReference>
<protein>
    <recommendedName>
        <fullName evidence="1">site-specific DNA-methyltransferase (adenine-specific)</fullName>
        <ecNumber evidence="1">2.1.1.72</ecNumber>
    </recommendedName>
</protein>
<dbReference type="GO" id="GO:0003676">
    <property type="term" value="F:nucleic acid binding"/>
    <property type="evidence" value="ECO:0007669"/>
    <property type="project" value="InterPro"/>
</dbReference>
<dbReference type="GO" id="GO:0004519">
    <property type="term" value="F:endonuclease activity"/>
    <property type="evidence" value="ECO:0007669"/>
    <property type="project" value="UniProtKB-KW"/>
</dbReference>
<accession>A0A4D6HC37</accession>
<evidence type="ECO:0000256" key="3">
    <source>
        <dbReference type="ARBA" id="ARBA00022679"/>
    </source>
</evidence>
<evidence type="ECO:0000256" key="4">
    <source>
        <dbReference type="ARBA" id="ARBA00022691"/>
    </source>
</evidence>
<keyword evidence="8" id="KW-0378">Hydrolase</keyword>
<dbReference type="InterPro" id="IPR050953">
    <property type="entry name" value="N4_N6_ade-DNA_methylase"/>
</dbReference>
<evidence type="ECO:0000256" key="1">
    <source>
        <dbReference type="ARBA" id="ARBA00011900"/>
    </source>
</evidence>
<keyword evidence="8" id="KW-0255">Endonuclease</keyword>
<dbReference type="GeneID" id="39846813"/>
<sequence>MTDATNDPNTLDATPTEAATDGYNYEFLVDAGYFDDPSSDTVSYGSDYDVEYRRSSRGPVRIAYFELPMADVPQDMPATIVRRLKRHTRLQYVWFSDPETRRVRVFRASRGNFQFSYTPAVHTGATAQRKLEKLDRVPDDIDALFDYSAVVDRFYRELWDHRSHLADALTTTTGDELGEREALLAAQRIIDRLVFLYFLVDRGVVVPVDDAGEMVPERTDSIFETLVSEHEDVWALLRTVFFERLTDRNADDVPLTDTSRLHVPYLDGGLFQPAALTTTDGTVVSEDQALLVEGFDWGALVSKLNEYDWRLDGLEQVDEDDAETAGTLTPAVLGYIFEKFVISVSKIGEDVTLGDLDASERDDLLSEGNSDVGAYYTGDDITDFKARRALWEGLREKIDDDLDDGTAPAALDPADLYRPGEDRHEAVESEQQDGFDVLYEAYSSSPAVLEYLDSKLRQLRVCDPAVGSGSFALAVANTLFEWRSMCRPETDASVLRRQIVTRNVFGVDILEGATEICKLRLWLWVLSATSVDTADGAPVTDRAEIPPLPDVTFNIRTGDSLLGLTEIGQQHALESSAIESRLRQYGEDVRAQRDASGSPRETQRDLDRRYESLKETLDERYANTQRDSDDSPLTIPDSVETADAAWESLHVTPRSSTTLSVEIPGGIPDPIDDYLDGRGFTTYTYKARLDSPTLDEHGVGSIFDTLREHFSDPDDWRVLVEREYAGWDFREENLDACHWPLEFPLVFLENGGFDVVISNPPYGASLRPEAEPLLNNAANYECQGTSDSCEWFYERALDLVHDDGVVSYIVTKSIAFYSSWSDIRARLLEETELTHVFDVGLGFVGVNLETIALVHTLGSDGRSSSPTVHRSSDLRNTTANQPVHLGWVDQAFMLDSNTIIFRPITDDQSDVLERLRAHGRRLGDVMSTGDTTRQLYIPDSNKQQLDDGDDHYINKNPWVQEFYLEDIWHRDLSDYRESVTEYAVPRVMLKVLRGTRLRAWLDPNGEVVGTEKLVNVPLEDSRPEEIAFVYAALNHPCASYYLQKAIFSETTESARVMDGQYSKPIPIPEVSAPAETAVARLAWTLTLARQLDFDSDRALSEQVQTLQTGLNAILSALYLNIHTEAAERWCDTLDGTDVPTVRALFERFYTERFATAEGTPEQYWDDIEAIVNSTVETVAQWNTAQISNAHEVAVVEDIL</sequence>
<dbReference type="GO" id="GO:0006304">
    <property type="term" value="P:DNA modification"/>
    <property type="evidence" value="ECO:0007669"/>
    <property type="project" value="InterPro"/>
</dbReference>
<dbReference type="InterPro" id="IPR011639">
    <property type="entry name" value="MethylTrfase_TaqI-like_dom"/>
</dbReference>
<gene>
    <name evidence="8" type="ORF">DV733_03070</name>
</gene>
<evidence type="ECO:0000313" key="8">
    <source>
        <dbReference type="EMBL" id="QCC50277.1"/>
    </source>
</evidence>